<evidence type="ECO:0000256" key="2">
    <source>
        <dbReference type="ARBA" id="ARBA00022525"/>
    </source>
</evidence>
<evidence type="ECO:0000256" key="3">
    <source>
        <dbReference type="ARBA" id="ARBA00022729"/>
    </source>
</evidence>
<gene>
    <name evidence="9" type="ORF">HMPREF1576_00627</name>
</gene>
<evidence type="ECO:0000256" key="5">
    <source>
        <dbReference type="SAM" id="MobiDB-lite"/>
    </source>
</evidence>
<organism evidence="9 10">
    <name type="scientific">Gardnerella pickettii JCP7719</name>
    <dbReference type="NCBI Taxonomy" id="1261061"/>
    <lineage>
        <taxon>Bacteria</taxon>
        <taxon>Bacillati</taxon>
        <taxon>Actinomycetota</taxon>
        <taxon>Actinomycetes</taxon>
        <taxon>Bifidobacteriales</taxon>
        <taxon>Bifidobacteriaceae</taxon>
        <taxon>Gardnerella</taxon>
        <taxon>Gardnerella pickettii</taxon>
    </lineage>
</organism>
<dbReference type="Proteomes" id="UP000014601">
    <property type="component" value="Unassembled WGS sequence"/>
</dbReference>
<accession>S4H4I4</accession>
<proteinExistence type="predicted"/>
<evidence type="ECO:0000259" key="8">
    <source>
        <dbReference type="Pfam" id="PF17802"/>
    </source>
</evidence>
<feature type="transmembrane region" description="Helical" evidence="6">
    <location>
        <begin position="543"/>
        <end position="565"/>
    </location>
</feature>
<dbReference type="NCBIfam" id="NF033902">
    <property type="entry name" value="iso_D2_wall_anc"/>
    <property type="match status" value="1"/>
</dbReference>
<keyword evidence="2" id="KW-0964">Secreted</keyword>
<feature type="domain" description="SpaA-like prealbumin fold" evidence="8">
    <location>
        <begin position="410"/>
        <end position="515"/>
    </location>
</feature>
<dbReference type="GO" id="GO:0005975">
    <property type="term" value="P:carbohydrate metabolic process"/>
    <property type="evidence" value="ECO:0007669"/>
    <property type="project" value="UniProtKB-ARBA"/>
</dbReference>
<keyword evidence="4" id="KW-0572">Peptidoglycan-anchor</keyword>
<reference evidence="9 10" key="1">
    <citation type="submission" date="2013-06" db="EMBL/GenBank/DDBJ databases">
        <authorList>
            <person name="Weinstock G."/>
            <person name="Sodergren E."/>
            <person name="Lobos E.A."/>
            <person name="Fulton L."/>
            <person name="Fulton R."/>
            <person name="Courtney L."/>
            <person name="Fronick C."/>
            <person name="O'Laughlin M."/>
            <person name="Godfrey J."/>
            <person name="Wilson R.M."/>
            <person name="Miner T."/>
            <person name="Farmer C."/>
            <person name="Delehaunty K."/>
            <person name="Cordes M."/>
            <person name="Minx P."/>
            <person name="Tomlinson C."/>
            <person name="Chen J."/>
            <person name="Wollam A."/>
            <person name="Pepin K.H."/>
            <person name="Bhonagiri V."/>
            <person name="Zhang X."/>
            <person name="Warren W."/>
            <person name="Mitreva M."/>
            <person name="Mardis E.R."/>
            <person name="Wilson R.K."/>
        </authorList>
    </citation>
    <scope>NUCLEOTIDE SEQUENCE [LARGE SCALE GENOMIC DNA]</scope>
    <source>
        <strain evidence="9 10">JCP7719</strain>
    </source>
</reference>
<evidence type="ECO:0000313" key="9">
    <source>
        <dbReference type="EMBL" id="EPI50849.1"/>
    </source>
</evidence>
<keyword evidence="6" id="KW-1133">Transmembrane helix</keyword>
<evidence type="ECO:0000259" key="7">
    <source>
        <dbReference type="Pfam" id="PF00746"/>
    </source>
</evidence>
<keyword evidence="6" id="KW-0472">Membrane</keyword>
<evidence type="ECO:0000256" key="4">
    <source>
        <dbReference type="ARBA" id="ARBA00023088"/>
    </source>
</evidence>
<dbReference type="InterPro" id="IPR048052">
    <property type="entry name" value="FM1-like"/>
</dbReference>
<name>S4H4I4_9BIFI</name>
<feature type="domain" description="Gram-positive cocci surface proteins LPxTG" evidence="7">
    <location>
        <begin position="537"/>
        <end position="572"/>
    </location>
</feature>
<dbReference type="AlphaFoldDB" id="S4H4I4"/>
<dbReference type="PATRIC" id="fig|1261061.4.peg.555"/>
<dbReference type="Pfam" id="PF00746">
    <property type="entry name" value="Gram_pos_anchor"/>
    <property type="match status" value="1"/>
</dbReference>
<feature type="region of interest" description="Disordered" evidence="5">
    <location>
        <begin position="381"/>
        <end position="404"/>
    </location>
</feature>
<dbReference type="InterPro" id="IPR041033">
    <property type="entry name" value="SpaA_PFL_dom_1"/>
</dbReference>
<dbReference type="HOGENOM" id="CLU_029024_2_0_11"/>
<dbReference type="EMBL" id="ATJO01000045">
    <property type="protein sequence ID" value="EPI50849.1"/>
    <property type="molecule type" value="Genomic_DNA"/>
</dbReference>
<evidence type="ECO:0000313" key="10">
    <source>
        <dbReference type="Proteomes" id="UP000014601"/>
    </source>
</evidence>
<comment type="caution">
    <text evidence="9">The sequence shown here is derived from an EMBL/GenBank/DDBJ whole genome shotgun (WGS) entry which is preliminary data.</text>
</comment>
<evidence type="ECO:0000256" key="6">
    <source>
        <dbReference type="SAM" id="Phobius"/>
    </source>
</evidence>
<protein>
    <submittedName>
        <fullName evidence="9">LPXTG-motif protein cell wall anchor domain protein</fullName>
    </submittedName>
</protein>
<dbReference type="Pfam" id="PF17802">
    <property type="entry name" value="SpaA"/>
    <property type="match status" value="2"/>
</dbReference>
<feature type="domain" description="SpaA-like prealbumin fold" evidence="8">
    <location>
        <begin position="103"/>
        <end position="201"/>
    </location>
</feature>
<keyword evidence="3" id="KW-0732">Signal</keyword>
<dbReference type="Gene3D" id="2.60.40.10">
    <property type="entry name" value="Immunoglobulins"/>
    <property type="match status" value="2"/>
</dbReference>
<dbReference type="InterPro" id="IPR019931">
    <property type="entry name" value="LPXTG_anchor"/>
</dbReference>
<keyword evidence="1" id="KW-0134">Cell wall</keyword>
<dbReference type="NCBIfam" id="TIGR01167">
    <property type="entry name" value="LPXTG_anchor"/>
    <property type="match status" value="1"/>
</dbReference>
<keyword evidence="6" id="KW-0812">Transmembrane</keyword>
<sequence length="576" mass="61272">MTKLVNINTKHNIYLSKCSQEQNKQGEIMNKITKQCVAAVASLAMAGTLCVAGAVVAGSSAWADQAACAADKAPWDTTQTTNCVGSIKITKYKDEVDDTTHQQKKATKVSGAKFKVSKVTNFNLTKYSDWLNVAAKVQTLNSTPNSTDGVTVDTNGTELSTNNDGVAEFKNLGIGLYKVEETQAADGYQKLANPFFMTIPEITREKSGNNAYKYNVTVDPKNAYTKDAINKTADTSAMVGGGDTLPYIIKTTVVTTTNTPITTRTKDDYKDFAVWDDALISAYDGMGNLTDEQAKGLVKEVKIGDATIGATKYTVTVADSEVDKDNGVATRKRIKVAFADDGLTAIADALKTSPNAKLTVKFEFKLSKSVSAGALVNKYGFQPGHKNGDETPTPVNPPTPDPSSTVTLRDFKIKKVNGSKETETLKGAKFAVFAKEQDANACALDASRSAVKCDQKSAKGFANETNGTGTDGLTKAFKAKVGKEFYVVETVAPEGFVLSPAVDKVTIPASEGTGTAYVHSFKDLPNGGPDGGKNWFTLPKTGAAGVIIFALIGLGLVGSGMFVFLKNRKKEEEQAA</sequence>
<evidence type="ECO:0000256" key="1">
    <source>
        <dbReference type="ARBA" id="ARBA00022512"/>
    </source>
</evidence>
<dbReference type="InterPro" id="IPR013783">
    <property type="entry name" value="Ig-like_fold"/>
</dbReference>